<organism evidence="3 5">
    <name type="scientific">Streptococcus zhangguiae</name>
    <dbReference type="NCBI Taxonomy" id="2664091"/>
    <lineage>
        <taxon>Bacteria</taxon>
        <taxon>Bacillati</taxon>
        <taxon>Bacillota</taxon>
        <taxon>Bacilli</taxon>
        <taxon>Lactobacillales</taxon>
        <taxon>Streptococcaceae</taxon>
        <taxon>Streptococcus</taxon>
    </lineage>
</organism>
<reference evidence="2 4" key="2">
    <citation type="submission" date="2019-11" db="EMBL/GenBank/DDBJ databases">
        <title>Streptococcis sp. isolated from the respiratory tract of Marmot.</title>
        <authorList>
            <person name="Zhang G."/>
        </authorList>
    </citation>
    <scope>NUCLEOTIDE SEQUENCE [LARGE SCALE GENOMIC DNA]</scope>
    <source>
        <strain evidence="4">zg-86</strain>
        <strain evidence="2">Zg-86</strain>
    </source>
</reference>
<name>A0A6I4RS62_9STRE</name>
<evidence type="ECO:0000313" key="3">
    <source>
        <dbReference type="EMBL" id="MWV57015.1"/>
    </source>
</evidence>
<dbReference type="Proteomes" id="UP000435060">
    <property type="component" value="Unassembled WGS sequence"/>
</dbReference>
<evidence type="ECO:0000313" key="4">
    <source>
        <dbReference type="Proteomes" id="UP000435060"/>
    </source>
</evidence>
<keyword evidence="4" id="KW-1185">Reference proteome</keyword>
<keyword evidence="1" id="KW-0472">Membrane</keyword>
<dbReference type="AlphaFoldDB" id="A0A6I4RS62"/>
<gene>
    <name evidence="2" type="ORF">GGG87_08690</name>
    <name evidence="3" type="ORF">GGH11_08500</name>
</gene>
<comment type="caution">
    <text evidence="3">The sequence shown here is derived from an EMBL/GenBank/DDBJ whole genome shotgun (WGS) entry which is preliminary data.</text>
</comment>
<evidence type="ECO:0000313" key="2">
    <source>
        <dbReference type="EMBL" id="MTB65071.1"/>
    </source>
</evidence>
<keyword evidence="1" id="KW-1133">Transmembrane helix</keyword>
<proteinExistence type="predicted"/>
<evidence type="ECO:0000256" key="1">
    <source>
        <dbReference type="SAM" id="Phobius"/>
    </source>
</evidence>
<dbReference type="Proteomes" id="UP000435423">
    <property type="component" value="Unassembled WGS sequence"/>
</dbReference>
<protein>
    <submittedName>
        <fullName evidence="3">Uncharacterized protein</fullName>
    </submittedName>
</protein>
<evidence type="ECO:0000313" key="5">
    <source>
        <dbReference type="Proteomes" id="UP000435423"/>
    </source>
</evidence>
<dbReference type="EMBL" id="WUBJ01000011">
    <property type="protein sequence ID" value="MWV57015.1"/>
    <property type="molecule type" value="Genomic_DNA"/>
</dbReference>
<keyword evidence="1" id="KW-0812">Transmembrane</keyword>
<accession>A0A6I4RS62</accession>
<sequence length="58" mass="7185">MMKNKDFFKRYWHYFVTMIGAIILMIVRLLQDQIDSALIWGALALFWLVRLYRAYKRR</sequence>
<feature type="transmembrane region" description="Helical" evidence="1">
    <location>
        <begin position="37"/>
        <end position="55"/>
    </location>
</feature>
<reference evidence="3 5" key="1">
    <citation type="submission" date="2019-10" db="EMBL/GenBank/DDBJ databases">
        <title>Streptococcis sp, isolated from the respiratory tract of Marmot.</title>
        <authorList>
            <person name="Zhang G."/>
        </authorList>
    </citation>
    <scope>NUCLEOTIDE SEQUENCE [LARGE SCALE GENOMIC DNA]</scope>
    <source>
        <strain evidence="3">Zg-70</strain>
        <strain evidence="5">zg-70</strain>
    </source>
</reference>
<dbReference type="RefSeq" id="WP_154608876.1">
    <property type="nucleotide sequence ID" value="NZ_CP072115.1"/>
</dbReference>
<feature type="transmembrane region" description="Helical" evidence="1">
    <location>
        <begin position="12"/>
        <end position="31"/>
    </location>
</feature>
<dbReference type="EMBL" id="WLCG01000012">
    <property type="protein sequence ID" value="MTB65071.1"/>
    <property type="molecule type" value="Genomic_DNA"/>
</dbReference>